<feature type="compositionally biased region" description="Basic residues" evidence="1">
    <location>
        <begin position="16"/>
        <end position="42"/>
    </location>
</feature>
<proteinExistence type="predicted"/>
<dbReference type="AlphaFoldDB" id="A0A6J4IJN9"/>
<accession>A0A6J4IJN9</accession>
<feature type="compositionally biased region" description="Basic and acidic residues" evidence="1">
    <location>
        <begin position="1"/>
        <end position="11"/>
    </location>
</feature>
<feature type="compositionally biased region" description="Basic and acidic residues" evidence="1">
    <location>
        <begin position="124"/>
        <end position="134"/>
    </location>
</feature>
<dbReference type="EMBL" id="CADCTG010000173">
    <property type="protein sequence ID" value="CAA9252570.1"/>
    <property type="molecule type" value="Genomic_DNA"/>
</dbReference>
<feature type="region of interest" description="Disordered" evidence="1">
    <location>
        <begin position="1"/>
        <end position="134"/>
    </location>
</feature>
<name>A0A6J4IJN9_9PROT</name>
<organism evidence="2">
    <name type="scientific">uncultured Acetobacteraceae bacterium</name>
    <dbReference type="NCBI Taxonomy" id="169975"/>
    <lineage>
        <taxon>Bacteria</taxon>
        <taxon>Pseudomonadati</taxon>
        <taxon>Pseudomonadota</taxon>
        <taxon>Alphaproteobacteria</taxon>
        <taxon>Acetobacterales</taxon>
        <taxon>Acetobacteraceae</taxon>
        <taxon>environmental samples</taxon>
    </lineage>
</organism>
<sequence>ETRALRGDPRTIGRGARGRRRRPGFHRRARRSGLRRAARRGSAHLSSTQGRADRDRRGRARTAVGLGCPPPKRGLAGLGRSPRRGLAPSLRGGAAPPATGRNRRAAGPAHGGDGRTRPIRRRPREWADRQTREV</sequence>
<feature type="non-terminal residue" evidence="2">
    <location>
        <position position="134"/>
    </location>
</feature>
<feature type="non-terminal residue" evidence="2">
    <location>
        <position position="1"/>
    </location>
</feature>
<protein>
    <submittedName>
        <fullName evidence="2">Uncharacterized protein</fullName>
    </submittedName>
</protein>
<evidence type="ECO:0000256" key="1">
    <source>
        <dbReference type="SAM" id="MobiDB-lite"/>
    </source>
</evidence>
<evidence type="ECO:0000313" key="2">
    <source>
        <dbReference type="EMBL" id="CAA9252570.1"/>
    </source>
</evidence>
<gene>
    <name evidence="2" type="ORF">AVDCRST_MAG08-2258</name>
</gene>
<reference evidence="2" key="1">
    <citation type="submission" date="2020-02" db="EMBL/GenBank/DDBJ databases">
        <authorList>
            <person name="Meier V. D."/>
        </authorList>
    </citation>
    <scope>NUCLEOTIDE SEQUENCE</scope>
    <source>
        <strain evidence="2">AVDCRST_MAG08</strain>
    </source>
</reference>